<feature type="compositionally biased region" description="Polar residues" evidence="1">
    <location>
        <begin position="861"/>
        <end position="871"/>
    </location>
</feature>
<feature type="compositionally biased region" description="Low complexity" evidence="1">
    <location>
        <begin position="1931"/>
        <end position="1955"/>
    </location>
</feature>
<keyword evidence="3" id="KW-1185">Reference proteome</keyword>
<feature type="region of interest" description="Disordered" evidence="1">
    <location>
        <begin position="2180"/>
        <end position="2268"/>
    </location>
</feature>
<feature type="region of interest" description="Disordered" evidence="1">
    <location>
        <begin position="541"/>
        <end position="831"/>
    </location>
</feature>
<feature type="compositionally biased region" description="Pro residues" evidence="1">
    <location>
        <begin position="1049"/>
        <end position="1059"/>
    </location>
</feature>
<feature type="compositionally biased region" description="Basic residues" evidence="1">
    <location>
        <begin position="1718"/>
        <end position="1728"/>
    </location>
</feature>
<feature type="compositionally biased region" description="Basic residues" evidence="1">
    <location>
        <begin position="255"/>
        <end position="273"/>
    </location>
</feature>
<feature type="compositionally biased region" description="Polar residues" evidence="1">
    <location>
        <begin position="1367"/>
        <end position="1380"/>
    </location>
</feature>
<dbReference type="Proteomes" id="UP000245884">
    <property type="component" value="Unassembled WGS sequence"/>
</dbReference>
<feature type="compositionally biased region" description="Pro residues" evidence="1">
    <location>
        <begin position="2205"/>
        <end position="2214"/>
    </location>
</feature>
<feature type="region of interest" description="Disordered" evidence="1">
    <location>
        <begin position="1604"/>
        <end position="1702"/>
    </location>
</feature>
<feature type="compositionally biased region" description="Polar residues" evidence="1">
    <location>
        <begin position="1537"/>
        <end position="1546"/>
    </location>
</feature>
<feature type="region of interest" description="Disordered" evidence="1">
    <location>
        <begin position="851"/>
        <end position="949"/>
    </location>
</feature>
<reference evidence="2 3" key="1">
    <citation type="journal article" date="2018" name="Mol. Biol. Evol.">
        <title>Broad Genomic Sampling Reveals a Smut Pathogenic Ancestry of the Fungal Clade Ustilaginomycotina.</title>
        <authorList>
            <person name="Kijpornyongpan T."/>
            <person name="Mondo S.J."/>
            <person name="Barry K."/>
            <person name="Sandor L."/>
            <person name="Lee J."/>
            <person name="Lipzen A."/>
            <person name="Pangilinan J."/>
            <person name="LaButti K."/>
            <person name="Hainaut M."/>
            <person name="Henrissat B."/>
            <person name="Grigoriev I.V."/>
            <person name="Spatafora J.W."/>
            <person name="Aime M.C."/>
        </authorList>
    </citation>
    <scope>NUCLEOTIDE SEQUENCE [LARGE SCALE GENOMIC DNA]</scope>
    <source>
        <strain evidence="2 3">MCA 5214</strain>
    </source>
</reference>
<feature type="compositionally biased region" description="Low complexity" evidence="1">
    <location>
        <begin position="561"/>
        <end position="572"/>
    </location>
</feature>
<feature type="compositionally biased region" description="Basic and acidic residues" evidence="1">
    <location>
        <begin position="573"/>
        <end position="589"/>
    </location>
</feature>
<feature type="compositionally biased region" description="Low complexity" evidence="1">
    <location>
        <begin position="79"/>
        <end position="93"/>
    </location>
</feature>
<feature type="compositionally biased region" description="Low complexity" evidence="1">
    <location>
        <begin position="2234"/>
        <end position="2252"/>
    </location>
</feature>
<feature type="region of interest" description="Disordered" evidence="1">
    <location>
        <begin position="1356"/>
        <end position="1380"/>
    </location>
</feature>
<feature type="compositionally biased region" description="Polar residues" evidence="1">
    <location>
        <begin position="794"/>
        <end position="809"/>
    </location>
</feature>
<feature type="region of interest" description="Disordered" evidence="1">
    <location>
        <begin position="1990"/>
        <end position="2021"/>
    </location>
</feature>
<feature type="compositionally biased region" description="Polar residues" evidence="1">
    <location>
        <begin position="596"/>
        <end position="608"/>
    </location>
</feature>
<feature type="region of interest" description="Disordered" evidence="1">
    <location>
        <begin position="437"/>
        <end position="467"/>
    </location>
</feature>
<feature type="compositionally biased region" description="Low complexity" evidence="1">
    <location>
        <begin position="2184"/>
        <end position="2204"/>
    </location>
</feature>
<feature type="compositionally biased region" description="Basic and acidic residues" evidence="1">
    <location>
        <begin position="613"/>
        <end position="639"/>
    </location>
</feature>
<accession>A0A316USK5</accession>
<feature type="compositionally biased region" description="Low complexity" evidence="1">
    <location>
        <begin position="754"/>
        <end position="766"/>
    </location>
</feature>
<feature type="compositionally biased region" description="Polar residues" evidence="1">
    <location>
        <begin position="458"/>
        <end position="467"/>
    </location>
</feature>
<feature type="compositionally biased region" description="Basic and acidic residues" evidence="1">
    <location>
        <begin position="1229"/>
        <end position="1250"/>
    </location>
</feature>
<feature type="compositionally biased region" description="Basic residues" evidence="1">
    <location>
        <begin position="94"/>
        <end position="105"/>
    </location>
</feature>
<feature type="compositionally biased region" description="Basic and acidic residues" evidence="1">
    <location>
        <begin position="1258"/>
        <end position="1271"/>
    </location>
</feature>
<feature type="region of interest" description="Disordered" evidence="1">
    <location>
        <begin position="193"/>
        <end position="214"/>
    </location>
</feature>
<feature type="compositionally biased region" description="Polar residues" evidence="1">
    <location>
        <begin position="1272"/>
        <end position="1290"/>
    </location>
</feature>
<feature type="region of interest" description="Disordered" evidence="1">
    <location>
        <begin position="1"/>
        <end position="113"/>
    </location>
</feature>
<evidence type="ECO:0000313" key="2">
    <source>
        <dbReference type="EMBL" id="PWN27974.1"/>
    </source>
</evidence>
<feature type="compositionally biased region" description="Low complexity" evidence="1">
    <location>
        <begin position="373"/>
        <end position="386"/>
    </location>
</feature>
<feature type="compositionally biased region" description="Low complexity" evidence="1">
    <location>
        <begin position="437"/>
        <end position="446"/>
    </location>
</feature>
<feature type="region of interest" description="Disordered" evidence="1">
    <location>
        <begin position="1229"/>
        <end position="1314"/>
    </location>
</feature>
<feature type="region of interest" description="Disordered" evidence="1">
    <location>
        <begin position="1425"/>
        <end position="1522"/>
    </location>
</feature>
<proteinExistence type="predicted"/>
<dbReference type="GeneID" id="37025418"/>
<feature type="compositionally biased region" description="Low complexity" evidence="1">
    <location>
        <begin position="1479"/>
        <end position="1511"/>
    </location>
</feature>
<feature type="region of interest" description="Disordered" evidence="1">
    <location>
        <begin position="241"/>
        <end position="397"/>
    </location>
</feature>
<feature type="compositionally biased region" description="Basic and acidic residues" evidence="1">
    <location>
        <begin position="348"/>
        <end position="360"/>
    </location>
</feature>
<feature type="compositionally biased region" description="Polar residues" evidence="1">
    <location>
        <begin position="199"/>
        <end position="212"/>
    </location>
</feature>
<dbReference type="RefSeq" id="XP_025362586.1">
    <property type="nucleotide sequence ID" value="XM_025503595.1"/>
</dbReference>
<protein>
    <submittedName>
        <fullName evidence="2">Uncharacterized protein</fullName>
    </submittedName>
</protein>
<evidence type="ECO:0000256" key="1">
    <source>
        <dbReference type="SAM" id="MobiDB-lite"/>
    </source>
</evidence>
<gene>
    <name evidence="2" type="ORF">BDZ90DRAFT_158550</name>
</gene>
<feature type="region of interest" description="Disordered" evidence="1">
    <location>
        <begin position="1854"/>
        <end position="1887"/>
    </location>
</feature>
<feature type="compositionally biased region" description="Basic and acidic residues" evidence="1">
    <location>
        <begin position="730"/>
        <end position="746"/>
    </location>
</feature>
<feature type="compositionally biased region" description="Polar residues" evidence="1">
    <location>
        <begin position="716"/>
        <end position="729"/>
    </location>
</feature>
<feature type="compositionally biased region" description="Polar residues" evidence="1">
    <location>
        <begin position="671"/>
        <end position="686"/>
    </location>
</feature>
<feature type="region of interest" description="Disordered" evidence="1">
    <location>
        <begin position="1041"/>
        <end position="1060"/>
    </location>
</feature>
<feature type="compositionally biased region" description="Polar residues" evidence="1">
    <location>
        <begin position="925"/>
        <end position="939"/>
    </location>
</feature>
<feature type="region of interest" description="Disordered" evidence="1">
    <location>
        <begin position="1717"/>
        <end position="1766"/>
    </location>
</feature>
<evidence type="ECO:0000313" key="3">
    <source>
        <dbReference type="Proteomes" id="UP000245884"/>
    </source>
</evidence>
<feature type="compositionally biased region" description="Low complexity" evidence="1">
    <location>
        <begin position="1425"/>
        <end position="1448"/>
    </location>
</feature>
<feature type="region of interest" description="Disordered" evidence="1">
    <location>
        <begin position="1922"/>
        <end position="1963"/>
    </location>
</feature>
<feature type="compositionally biased region" description="Basic and acidic residues" evidence="1">
    <location>
        <begin position="1738"/>
        <end position="1748"/>
    </location>
</feature>
<feature type="region of interest" description="Disordered" evidence="1">
    <location>
        <begin position="1534"/>
        <end position="1583"/>
    </location>
</feature>
<feature type="compositionally biased region" description="Low complexity" evidence="1">
    <location>
        <begin position="38"/>
        <end position="51"/>
    </location>
</feature>
<organism evidence="2 3">
    <name type="scientific">Jaminaea rosea</name>
    <dbReference type="NCBI Taxonomy" id="1569628"/>
    <lineage>
        <taxon>Eukaryota</taxon>
        <taxon>Fungi</taxon>
        <taxon>Dikarya</taxon>
        <taxon>Basidiomycota</taxon>
        <taxon>Ustilaginomycotina</taxon>
        <taxon>Exobasidiomycetes</taxon>
        <taxon>Microstromatales</taxon>
        <taxon>Microstromatales incertae sedis</taxon>
        <taxon>Jaminaea</taxon>
    </lineage>
</organism>
<feature type="compositionally biased region" description="Low complexity" evidence="1">
    <location>
        <begin position="15"/>
        <end position="25"/>
    </location>
</feature>
<feature type="compositionally biased region" description="Low complexity" evidence="1">
    <location>
        <begin position="1993"/>
        <end position="2012"/>
    </location>
</feature>
<dbReference type="EMBL" id="KZ819666">
    <property type="protein sequence ID" value="PWN27974.1"/>
    <property type="molecule type" value="Genomic_DNA"/>
</dbReference>
<feature type="compositionally biased region" description="Basic and acidic residues" evidence="1">
    <location>
        <begin position="302"/>
        <end position="316"/>
    </location>
</feature>
<feature type="compositionally biased region" description="Low complexity" evidence="1">
    <location>
        <begin position="881"/>
        <end position="898"/>
    </location>
</feature>
<feature type="compositionally biased region" description="Polar residues" evidence="1">
    <location>
        <begin position="1297"/>
        <end position="1312"/>
    </location>
</feature>
<feature type="compositionally biased region" description="Polar residues" evidence="1">
    <location>
        <begin position="1692"/>
        <end position="1702"/>
    </location>
</feature>
<name>A0A316USK5_9BASI</name>
<sequence length="2268" mass="243973">MTIPSGLGLRKIKKGSSPGKSSSPPAALKRRLKSGEHSTSSSVDRGSGSSTPLANVGEAAVASSGTVILNGGQPGPLTEAPSSSSRSQEPSAQQHHHAHPHHHQRSISSRSEMSIKDRLSLIARERRLEENRRIFGCNAIPVFINCPASSLRYHLERTRADQDEASMSQHEDEQQPLRENKEDLFASVNKPEQEALDAASSNSGLQRGNDNAATPRIVEHPSSELPSRTQSSVEHAFLSPTATLHDDPAFSSGNGKRRKKSSTSRKHGKRKAQTSRSVDGDVRGSTAPNDAPSEVVITSSNDENRGPSRASNRIDGRSSPYLAPPQLDRSGRQASPRSPSEAGGRTTSRSEGEDRNDTLRRRFGRTASRDSARSSNPSRAPSRASSGMTTLSDASSEAVEMEAMQFHPFGWREAEPSPSMTLAAATASNPAVIEAIQQSSPSPSQPLIAPMPLPAPSDPSQVQPQPLSNDVNRVDAVTHRAMSLHAGPPAQFAPRPTISLLPNGEVPGIPSPPRAPRMHIYANGHGGGYGQAQIHHRRTNHWHAPRPDPRQWHRQPSPLGSRSSDLDSTSTDARNRSDDAALDKDKDRVSAVPGASLSQAATTGNKASSSKKCRQERTKAAIKVREAKARQEEQSRRIAEAVAAAERGDKIGPTSTSTQPPPSPFSPLAPQHSSSDRSAGISSVGRSFSAADSPVFAPGQATEDSGGSHHSIDSSLVTAGSTSPLSRQASDCKRWSRRLSRTDTEASFHTAMHSQSSSSLPIAPSPGQEGVRDHFTSSQDEASDGMTMLDHAVDQSSRSWGPTSTSDAGVTTDPDATICSPPPRVIGSTASFDDAGSMAKEELPMHDSEATLLLPNVRLPRNQSPYLSTVRNEGRKDKSPRPSSRSPQRPHSSASHNSRSSKAKKESKRGAAPLSALPADASNAVSGQHQDGGTVQLSHSRGAAHTAPWLLRRESQLRDDSVAALRAMESTKHGQYRYRDIKDEAARLERTREWSSQLKTMTAPAPAQARVAQAQTSSGQAAYLAPLPLVALSPSDATYGSSPMALPSPHLPQAPPPGLAAPARKNVQHAAPMPASPSHPDPLAHRFVASHWTQAGSSDQGCTADAESAWLVAQPDRWLDTKIAHPHLIFVAQVSQMPAFEETHQRRSRAREYRLAKLAWCDLEGFVETRRWVQLRDGSYKVHRSWRTHSVLAPGHRLNSIRYPCEDLERTAHRCKEIYEIWRREVQGAARDHEDSMARRRGRGDRDTPTSRRPRRVTSAERSPDTSRTEDTSSGSVEITTVLGTGSMSNVGHGPAFTNTETVQPHQETSAPTVEPHVKRFAWLDRLEAMQREEKDGIKHFINYSSAAWEQNAGGWLPNSGEEDEASTTLAPSHMEASSSPEASARVATAPSFFPMQPCTAFIDLCYRPLVPFAPLSDAVASRMSLSGESTEGSAEGSGTGTPMTGSPEIRYQQPLSIPRSPPRAPAKDRLSASAAIFSQSKTSSSGSGRRSNGTTSHHHQQQQQQRQQLQDLDPASLPAGPVLLPVRDRLLGGSRSAVSTPGPHTSNSRSYGSHHYRRSHAAAPPQQVQGRRSAPFPQPAKDEEEHIEFLVDAVRSYIALGLQPGEEPHNSGVPEDTASSWDAPAPRRPVTASARSPGRLPPGAAYHPDIPKLAEGVQQKLARDKHQHQNRQLEQARGRQAEPLPLERQPSAESPRTRTPSFRQQQLELESMYALQQRRRQSHHYRHSQSDDTDAASNHDHVSRRGSADGIHPPPWLEPTPPRHQDGYVRQEQQKVYTSVGVGSHQHTSFWSRRGAHSGQRGARAMPSDMSVSFSTPRPTAMSPATRYGPPTLDGDPFDDPAILAATFRSVDARSMPGGPAGGPSASPKPVLLGPQPWVRRHSDASPLPAHDAAVAMTPQPMLMPHLPVLAGTTARSELHVPSDYGQHNASTSSSRATTPSASTSTPSPIAAVSEPMPRTGQAQLPTRTAAGDGMLMVAMTSVPVSARARLSMQQQQQQPMTMPSVSPPMQHAGGPYQAVLPPSQLRQQHHQQQYQQHQLQRRERPRYVIQAGGQQHHQDWSTSSVPTTPHVEADATPFLPWVPRRGSHEAALGQHHYVEQQQLQAQGQVRESSTSGLHNVPTGTVPAPATSLEPGIMRQRASMSTFAPPTQTMMGIVTGTALPRTPQSDSLVHLQRHEGGSAMAAATAAPSPQPAAAVQGGRPQPPPPPPPGIAASSPHLGMAPPPARFVQAPSSSKSVGTASASSMGMPPSSPPVMAPTLAPSAW</sequence>
<feature type="compositionally biased region" description="Low complexity" evidence="1">
    <location>
        <begin position="910"/>
        <end position="924"/>
    </location>
</feature>
<feature type="region of interest" description="Disordered" evidence="1">
    <location>
        <begin position="1789"/>
        <end position="1826"/>
    </location>
</feature>